<sequence>MPSSVIHSYAYDRASAALEVTFFSGRRYRYFLVPPYVADGLDQAFSMGRYFNERIRDRFPFEELETAAEAAISASAAISPGRGSQRRP</sequence>
<proteinExistence type="predicted"/>
<feature type="domain" description="KTSC" evidence="1">
    <location>
        <begin position="3"/>
        <end position="59"/>
    </location>
</feature>
<name>A0ABU8RWG2_9SPHN</name>
<reference evidence="2 3" key="1">
    <citation type="submission" date="2024-03" db="EMBL/GenBank/DDBJ databases">
        <authorList>
            <person name="Jo J.-H."/>
        </authorList>
    </citation>
    <scope>NUCLEOTIDE SEQUENCE [LARGE SCALE GENOMIC DNA]</scope>
    <source>
        <strain evidence="2 3">PS1R-30</strain>
    </source>
</reference>
<organism evidence="2 3">
    <name type="scientific">Novosphingobium anseongense</name>
    <dbReference type="NCBI Taxonomy" id="3133436"/>
    <lineage>
        <taxon>Bacteria</taxon>
        <taxon>Pseudomonadati</taxon>
        <taxon>Pseudomonadota</taxon>
        <taxon>Alphaproteobacteria</taxon>
        <taxon>Sphingomonadales</taxon>
        <taxon>Sphingomonadaceae</taxon>
        <taxon>Novosphingobium</taxon>
    </lineage>
</organism>
<dbReference type="Pfam" id="PF13619">
    <property type="entry name" value="KTSC"/>
    <property type="match status" value="1"/>
</dbReference>
<keyword evidence="3" id="KW-1185">Reference proteome</keyword>
<protein>
    <submittedName>
        <fullName evidence="2">KTSC domain-containing protein</fullName>
    </submittedName>
</protein>
<evidence type="ECO:0000313" key="3">
    <source>
        <dbReference type="Proteomes" id="UP001361239"/>
    </source>
</evidence>
<dbReference type="InterPro" id="IPR025309">
    <property type="entry name" value="KTSC_dom"/>
</dbReference>
<evidence type="ECO:0000313" key="2">
    <source>
        <dbReference type="EMBL" id="MEJ5977425.1"/>
    </source>
</evidence>
<accession>A0ABU8RWG2</accession>
<evidence type="ECO:0000259" key="1">
    <source>
        <dbReference type="Pfam" id="PF13619"/>
    </source>
</evidence>
<comment type="caution">
    <text evidence="2">The sequence shown here is derived from an EMBL/GenBank/DDBJ whole genome shotgun (WGS) entry which is preliminary data.</text>
</comment>
<gene>
    <name evidence="2" type="ORF">WG901_12315</name>
</gene>
<dbReference type="Proteomes" id="UP001361239">
    <property type="component" value="Unassembled WGS sequence"/>
</dbReference>
<dbReference type="RefSeq" id="WP_339587364.1">
    <property type="nucleotide sequence ID" value="NZ_JBBHJZ010000002.1"/>
</dbReference>
<dbReference type="EMBL" id="JBBHJZ010000002">
    <property type="protein sequence ID" value="MEJ5977425.1"/>
    <property type="molecule type" value="Genomic_DNA"/>
</dbReference>